<feature type="transmembrane region" description="Helical" evidence="9">
    <location>
        <begin position="322"/>
        <end position="344"/>
    </location>
</feature>
<organism evidence="11 12">
    <name type="scientific">Photobacterium damselae subsp. damselae</name>
    <name type="common">Listonella damsela</name>
    <dbReference type="NCBI Taxonomy" id="85581"/>
    <lineage>
        <taxon>Bacteria</taxon>
        <taxon>Pseudomonadati</taxon>
        <taxon>Pseudomonadota</taxon>
        <taxon>Gammaproteobacteria</taxon>
        <taxon>Vibrionales</taxon>
        <taxon>Vibrionaceae</taxon>
        <taxon>Photobacterium</taxon>
    </lineage>
</organism>
<keyword evidence="3" id="KW-0597">Phosphoprotein</keyword>
<dbReference type="Gene3D" id="3.30.565.10">
    <property type="entry name" value="Histidine kinase-like ATPase, C-terminal domain"/>
    <property type="match status" value="1"/>
</dbReference>
<proteinExistence type="predicted"/>
<dbReference type="EC" id="2.7.13.3" evidence="2"/>
<evidence type="ECO:0000256" key="3">
    <source>
        <dbReference type="ARBA" id="ARBA00022553"/>
    </source>
</evidence>
<dbReference type="InterPro" id="IPR003661">
    <property type="entry name" value="HisK_dim/P_dom"/>
</dbReference>
<dbReference type="SMART" id="SM00388">
    <property type="entry name" value="HisKA"/>
    <property type="match status" value="1"/>
</dbReference>
<feature type="domain" description="Histidine kinase" evidence="10">
    <location>
        <begin position="375"/>
        <end position="586"/>
    </location>
</feature>
<evidence type="ECO:0000259" key="10">
    <source>
        <dbReference type="PROSITE" id="PS50109"/>
    </source>
</evidence>
<dbReference type="GO" id="GO:0005524">
    <property type="term" value="F:ATP binding"/>
    <property type="evidence" value="ECO:0007669"/>
    <property type="project" value="UniProtKB-KW"/>
</dbReference>
<keyword evidence="6" id="KW-0418">Kinase</keyword>
<dbReference type="AlphaFoldDB" id="A0A850QYX9"/>
<name>A0A850QYX9_PHODD</name>
<keyword evidence="9" id="KW-0812">Transmembrane</keyword>
<dbReference type="EMBL" id="JABXOR010001547">
    <property type="protein sequence ID" value="NVP03263.1"/>
    <property type="molecule type" value="Genomic_DNA"/>
</dbReference>
<dbReference type="Pfam" id="PF02518">
    <property type="entry name" value="HATPase_c"/>
    <property type="match status" value="1"/>
</dbReference>
<dbReference type="InterPro" id="IPR036890">
    <property type="entry name" value="HATPase_C_sf"/>
</dbReference>
<dbReference type="Proteomes" id="UP000533429">
    <property type="component" value="Unassembled WGS sequence"/>
</dbReference>
<evidence type="ECO:0000256" key="2">
    <source>
        <dbReference type="ARBA" id="ARBA00012438"/>
    </source>
</evidence>
<evidence type="ECO:0000256" key="7">
    <source>
        <dbReference type="ARBA" id="ARBA00022840"/>
    </source>
</evidence>
<dbReference type="Pfam" id="PF00512">
    <property type="entry name" value="HisKA"/>
    <property type="match status" value="1"/>
</dbReference>
<dbReference type="Gene3D" id="1.10.287.130">
    <property type="match status" value="1"/>
</dbReference>
<dbReference type="PROSITE" id="PS50109">
    <property type="entry name" value="HIS_KIN"/>
    <property type="match status" value="1"/>
</dbReference>
<dbReference type="InterPro" id="IPR004358">
    <property type="entry name" value="Sig_transdc_His_kin-like_C"/>
</dbReference>
<protein>
    <recommendedName>
        <fullName evidence="2">histidine kinase</fullName>
        <ecNumber evidence="2">2.7.13.3</ecNumber>
    </recommendedName>
</protein>
<keyword evidence="5" id="KW-0547">Nucleotide-binding</keyword>
<dbReference type="PANTHER" id="PTHR43065">
    <property type="entry name" value="SENSOR HISTIDINE KINASE"/>
    <property type="match status" value="1"/>
</dbReference>
<dbReference type="Pfam" id="PF12974">
    <property type="entry name" value="Phosphonate-bd"/>
    <property type="match status" value="1"/>
</dbReference>
<evidence type="ECO:0000256" key="4">
    <source>
        <dbReference type="ARBA" id="ARBA00022679"/>
    </source>
</evidence>
<dbReference type="InterPro" id="IPR003594">
    <property type="entry name" value="HATPase_dom"/>
</dbReference>
<evidence type="ECO:0000313" key="12">
    <source>
        <dbReference type="Proteomes" id="UP000533429"/>
    </source>
</evidence>
<dbReference type="CDD" id="cd00082">
    <property type="entry name" value="HisKA"/>
    <property type="match status" value="1"/>
</dbReference>
<dbReference type="PRINTS" id="PR00344">
    <property type="entry name" value="BCTRLSENSOR"/>
</dbReference>
<comment type="catalytic activity">
    <reaction evidence="1">
        <text>ATP + protein L-histidine = ADP + protein N-phospho-L-histidine.</text>
        <dbReference type="EC" id="2.7.13.3"/>
    </reaction>
</comment>
<sequence>MKINLLFSSKLLLFLTILSLVNSSKIYAQSLIKKKETITVGIFADRGKLEAHERWQKTIDLLNTQIPHYHFVLQPLLLEQLQQEISQQRLPFIIVNPSESVRIGRKYPLARLATLISPIGDGSTFSTGSAVWVKATSNITTISSLSGHRIGTASQQAFGGFMAFAREIAQNYALSHYFHQLIELGYPHESVVRALISGNIDAAILPVCLVESMISKKELKEDELRIIGQQNSANDMCMTSTPLYPNWSFAMTSTADRPLAKQIIKVLLNIPPHSLAAKSAQSLGWSVPESEVELDKLFSELGVHPLQKQWWHGAWQWLVNNYYIALIILILFTILPSQYIFLTVRYRRNSYKLRCAQESLQLVHRRALVDRLGSSLAHELNQPLAAIRLYAEGEISRRKQGRLDTDITLLLSKIQRQAIRIDEVVSRFRSLLQKKTIEKELFDINSIIVDAISLVEVYANQQQIHLYWQDINEKVYLLCDKAAIEQLLVNLLTNAIDATKLNKQEKVSISLLKNSDKIQLEIQDQGQGLPMPFEQLLTPFITTKKHGIGLGLAICKEVTESHQGELELLNIPSLGCLAIVRFPYVRRF</sequence>
<evidence type="ECO:0000256" key="5">
    <source>
        <dbReference type="ARBA" id="ARBA00022741"/>
    </source>
</evidence>
<keyword evidence="9" id="KW-0472">Membrane</keyword>
<reference evidence="11 12" key="1">
    <citation type="submission" date="2020-06" db="EMBL/GenBank/DDBJ databases">
        <title>Photobacterium damselae subsp. damselae comparative genomics.</title>
        <authorList>
            <person name="Osorio C.R."/>
        </authorList>
    </citation>
    <scope>NUCLEOTIDE SEQUENCE [LARGE SCALE GENOMIC DNA]</scope>
    <source>
        <strain evidence="11 12">TW250/03</strain>
    </source>
</reference>
<dbReference type="SUPFAM" id="SSF53850">
    <property type="entry name" value="Periplasmic binding protein-like II"/>
    <property type="match status" value="1"/>
</dbReference>
<keyword evidence="7" id="KW-0067">ATP-binding</keyword>
<evidence type="ECO:0000313" key="11">
    <source>
        <dbReference type="EMBL" id="NVP03263.1"/>
    </source>
</evidence>
<evidence type="ECO:0000256" key="8">
    <source>
        <dbReference type="ARBA" id="ARBA00023012"/>
    </source>
</evidence>
<evidence type="ECO:0000256" key="6">
    <source>
        <dbReference type="ARBA" id="ARBA00022777"/>
    </source>
</evidence>
<accession>A0A850QYX9</accession>
<evidence type="ECO:0000256" key="1">
    <source>
        <dbReference type="ARBA" id="ARBA00000085"/>
    </source>
</evidence>
<evidence type="ECO:0000256" key="9">
    <source>
        <dbReference type="SAM" id="Phobius"/>
    </source>
</evidence>
<dbReference type="InterPro" id="IPR005467">
    <property type="entry name" value="His_kinase_dom"/>
</dbReference>
<dbReference type="SUPFAM" id="SSF55874">
    <property type="entry name" value="ATPase domain of HSP90 chaperone/DNA topoisomerase II/histidine kinase"/>
    <property type="match status" value="1"/>
</dbReference>
<keyword evidence="8" id="KW-0902">Two-component regulatory system</keyword>
<keyword evidence="4" id="KW-0808">Transferase</keyword>
<dbReference type="Gene3D" id="3.40.190.10">
    <property type="entry name" value="Periplasmic binding protein-like II"/>
    <property type="match status" value="1"/>
</dbReference>
<dbReference type="SMART" id="SM00387">
    <property type="entry name" value="HATPase_c"/>
    <property type="match status" value="1"/>
</dbReference>
<dbReference type="PANTHER" id="PTHR43065:SF10">
    <property type="entry name" value="PEROXIDE STRESS-ACTIVATED HISTIDINE KINASE MAK3"/>
    <property type="match status" value="1"/>
</dbReference>
<comment type="caution">
    <text evidence="11">The sequence shown here is derived from an EMBL/GenBank/DDBJ whole genome shotgun (WGS) entry which is preliminary data.</text>
</comment>
<dbReference type="GO" id="GO:0000155">
    <property type="term" value="F:phosphorelay sensor kinase activity"/>
    <property type="evidence" value="ECO:0007669"/>
    <property type="project" value="InterPro"/>
</dbReference>
<dbReference type="SUPFAM" id="SSF47384">
    <property type="entry name" value="Homodimeric domain of signal transducing histidine kinase"/>
    <property type="match status" value="1"/>
</dbReference>
<keyword evidence="9" id="KW-1133">Transmembrane helix</keyword>
<dbReference type="InterPro" id="IPR036097">
    <property type="entry name" value="HisK_dim/P_sf"/>
</dbReference>
<gene>
    <name evidence="11" type="ORF">HWA77_23945</name>
</gene>